<evidence type="ECO:0000256" key="7">
    <source>
        <dbReference type="ARBA" id="ARBA00023002"/>
    </source>
</evidence>
<evidence type="ECO:0000313" key="11">
    <source>
        <dbReference type="Proteomes" id="UP000770661"/>
    </source>
</evidence>
<dbReference type="PRINTS" id="PR00369">
    <property type="entry name" value="FLAVODOXIN"/>
</dbReference>
<dbReference type="PANTHER" id="PTHR19384">
    <property type="entry name" value="NITRIC OXIDE SYNTHASE-RELATED"/>
    <property type="match status" value="1"/>
</dbReference>
<evidence type="ECO:0000256" key="2">
    <source>
        <dbReference type="ARBA" id="ARBA00001974"/>
    </source>
</evidence>
<feature type="compositionally biased region" description="Polar residues" evidence="8">
    <location>
        <begin position="98"/>
        <end position="112"/>
    </location>
</feature>
<keyword evidence="6" id="KW-0521">NADP</keyword>
<evidence type="ECO:0000256" key="6">
    <source>
        <dbReference type="ARBA" id="ARBA00022857"/>
    </source>
</evidence>
<dbReference type="EMBL" id="JACEEZ010006612">
    <property type="protein sequence ID" value="KAG0724632.1"/>
    <property type="molecule type" value="Genomic_DNA"/>
</dbReference>
<dbReference type="Gene3D" id="1.20.990.10">
    <property type="entry name" value="NADPH-cytochrome p450 Reductase, Chain A, domain 3"/>
    <property type="match status" value="1"/>
</dbReference>
<comment type="caution">
    <text evidence="10">The sequence shown here is derived from an EMBL/GenBank/DDBJ whole genome shotgun (WGS) entry which is preliminary data.</text>
</comment>
<dbReference type="Pfam" id="PF00667">
    <property type="entry name" value="FAD_binding_1"/>
    <property type="match status" value="1"/>
</dbReference>
<evidence type="ECO:0000256" key="8">
    <source>
        <dbReference type="SAM" id="MobiDB-lite"/>
    </source>
</evidence>
<organism evidence="10 11">
    <name type="scientific">Chionoecetes opilio</name>
    <name type="common">Atlantic snow crab</name>
    <name type="synonym">Cancer opilio</name>
    <dbReference type="NCBI Taxonomy" id="41210"/>
    <lineage>
        <taxon>Eukaryota</taxon>
        <taxon>Metazoa</taxon>
        <taxon>Ecdysozoa</taxon>
        <taxon>Arthropoda</taxon>
        <taxon>Crustacea</taxon>
        <taxon>Multicrustacea</taxon>
        <taxon>Malacostraca</taxon>
        <taxon>Eumalacostraca</taxon>
        <taxon>Eucarida</taxon>
        <taxon>Decapoda</taxon>
        <taxon>Pleocyemata</taxon>
        <taxon>Brachyura</taxon>
        <taxon>Eubrachyura</taxon>
        <taxon>Majoidea</taxon>
        <taxon>Majidae</taxon>
        <taxon>Chionoecetes</taxon>
    </lineage>
</organism>
<keyword evidence="3" id="KW-0285">Flavoprotein</keyword>
<dbReference type="GO" id="GO:0010181">
    <property type="term" value="F:FMN binding"/>
    <property type="evidence" value="ECO:0007669"/>
    <property type="project" value="InterPro"/>
</dbReference>
<dbReference type="GO" id="GO:0030586">
    <property type="term" value="F:[methionine synthase] reductase (NADPH) activity"/>
    <property type="evidence" value="ECO:0007669"/>
    <property type="project" value="TreeGrafter"/>
</dbReference>
<dbReference type="OrthoDB" id="1856718at2759"/>
<dbReference type="InterPro" id="IPR008254">
    <property type="entry name" value="Flavodoxin/NO_synth"/>
</dbReference>
<evidence type="ECO:0000313" key="10">
    <source>
        <dbReference type="EMBL" id="KAG0724632.1"/>
    </source>
</evidence>
<keyword evidence="5" id="KW-0274">FAD</keyword>
<dbReference type="GO" id="GO:0050667">
    <property type="term" value="P:homocysteine metabolic process"/>
    <property type="evidence" value="ECO:0007669"/>
    <property type="project" value="TreeGrafter"/>
</dbReference>
<dbReference type="InterPro" id="IPR023173">
    <property type="entry name" value="NADPH_Cyt_P450_Rdtase_alpha"/>
</dbReference>
<feature type="region of interest" description="Disordered" evidence="8">
    <location>
        <begin position="98"/>
        <end position="149"/>
    </location>
</feature>
<evidence type="ECO:0000256" key="1">
    <source>
        <dbReference type="ARBA" id="ARBA00001917"/>
    </source>
</evidence>
<dbReference type="InterPro" id="IPR001094">
    <property type="entry name" value="Flavdoxin-like"/>
</dbReference>
<dbReference type="SUPFAM" id="SSF63380">
    <property type="entry name" value="Riboflavin synthase domain-like"/>
    <property type="match status" value="1"/>
</dbReference>
<keyword evidence="4" id="KW-0288">FMN</keyword>
<reference evidence="10" key="1">
    <citation type="submission" date="2020-07" db="EMBL/GenBank/DDBJ databases">
        <title>The High-quality genome of the commercially important snow crab, Chionoecetes opilio.</title>
        <authorList>
            <person name="Jeong J.-H."/>
            <person name="Ryu S."/>
        </authorList>
    </citation>
    <scope>NUCLEOTIDE SEQUENCE</scope>
    <source>
        <strain evidence="10">MADBK_172401_WGS</strain>
        <tissue evidence="10">Digestive gland</tissue>
    </source>
</reference>
<evidence type="ECO:0000256" key="5">
    <source>
        <dbReference type="ARBA" id="ARBA00022827"/>
    </source>
</evidence>
<dbReference type="InterPro" id="IPR017938">
    <property type="entry name" value="Riboflavin_synthase-like_b-brl"/>
</dbReference>
<dbReference type="PROSITE" id="PS50902">
    <property type="entry name" value="FLAVODOXIN_LIKE"/>
    <property type="match status" value="1"/>
</dbReference>
<evidence type="ECO:0000256" key="4">
    <source>
        <dbReference type="ARBA" id="ARBA00022643"/>
    </source>
</evidence>
<comment type="cofactor">
    <cofactor evidence="1">
        <name>FMN</name>
        <dbReference type="ChEBI" id="CHEBI:58210"/>
    </cofactor>
</comment>
<accession>A0A8J4YC88</accession>
<protein>
    <submittedName>
        <fullName evidence="10">Methionine synthase reductase</fullName>
    </submittedName>
</protein>
<dbReference type="InterPro" id="IPR003097">
    <property type="entry name" value="CysJ-like_FAD-binding"/>
</dbReference>
<evidence type="ECO:0000256" key="3">
    <source>
        <dbReference type="ARBA" id="ARBA00022630"/>
    </source>
</evidence>
<dbReference type="Gene3D" id="3.40.50.360">
    <property type="match status" value="1"/>
</dbReference>
<proteinExistence type="predicted"/>
<dbReference type="GO" id="GO:0009086">
    <property type="term" value="P:methionine biosynthetic process"/>
    <property type="evidence" value="ECO:0007669"/>
    <property type="project" value="TreeGrafter"/>
</dbReference>
<keyword evidence="7" id="KW-0560">Oxidoreductase</keyword>
<feature type="domain" description="Flavodoxin-like" evidence="9">
    <location>
        <begin position="1"/>
        <end position="89"/>
    </location>
</feature>
<dbReference type="GO" id="GO:0050660">
    <property type="term" value="F:flavin adenine dinucleotide binding"/>
    <property type="evidence" value="ECO:0007669"/>
    <property type="project" value="TreeGrafter"/>
</dbReference>
<dbReference type="Pfam" id="PF00258">
    <property type="entry name" value="Flavodoxin_1"/>
    <property type="match status" value="1"/>
</dbReference>
<comment type="cofactor">
    <cofactor evidence="2">
        <name>FAD</name>
        <dbReference type="ChEBI" id="CHEBI:57692"/>
    </cofactor>
</comment>
<dbReference type="GO" id="GO:0005829">
    <property type="term" value="C:cytosol"/>
    <property type="evidence" value="ECO:0007669"/>
    <property type="project" value="TreeGrafter"/>
</dbReference>
<keyword evidence="11" id="KW-1185">Reference proteome</keyword>
<evidence type="ECO:0000259" key="9">
    <source>
        <dbReference type="PROSITE" id="PS50902"/>
    </source>
</evidence>
<dbReference type="PANTHER" id="PTHR19384:SF84">
    <property type="entry name" value="METHIONINE SYNTHASE REDUCTASE"/>
    <property type="match status" value="1"/>
</dbReference>
<dbReference type="InterPro" id="IPR029039">
    <property type="entry name" value="Flavoprotein-like_sf"/>
</dbReference>
<sequence length="366" mass="40017">MKLRGDGDPPDSARKLWKQLRQWSGSSLTHLSYTVLGLGDTNYTNFCNFGKTVDKRLGALGAQRFYRCGWADDSTGLEEVVEPWCEGLPDSLKIHLSSSSMQAPTPPDTTGSPHLHTPGTKDRPDGGNSDESVSRAAWNGEEHNSNQEYKGSLYENNGYLEMAISSANEDVVSKIIAHHNIDMLPQYEVERLPLRCCAISKDDPLSVPSVPPPYLTLILAKDCEAPPTIITSSGSLPAAASEVVKTRVNEIRELTSPTAVKTTLEFTLELPAEGFMYHPGDSFGVLVKNPREEVELLLGLLGLSHLADQGCELSIIPGTKKRAAAVPSFLPHKSSIRHLLECCVDIRAVPKKPFLRALAEYTTKIL</sequence>
<dbReference type="Proteomes" id="UP000770661">
    <property type="component" value="Unassembled WGS sequence"/>
</dbReference>
<name>A0A8J4YC88_CHIOP</name>
<dbReference type="AlphaFoldDB" id="A0A8J4YC88"/>
<dbReference type="SUPFAM" id="SSF52218">
    <property type="entry name" value="Flavoproteins"/>
    <property type="match status" value="1"/>
</dbReference>
<gene>
    <name evidence="10" type="primary">MTRR</name>
    <name evidence="10" type="ORF">GWK47_040158</name>
</gene>